<dbReference type="OrthoDB" id="4427994at2"/>
<reference evidence="3 5" key="2">
    <citation type="submission" date="2020-08" db="EMBL/GenBank/DDBJ databases">
        <title>Sequencing the genomes of 1000 actinobacteria strains.</title>
        <authorList>
            <person name="Klenk H.-P."/>
        </authorList>
    </citation>
    <scope>NUCLEOTIDE SEQUENCE [LARGE SCALE GENOMIC DNA]</scope>
    <source>
        <strain evidence="3 5">DSM 21065</strain>
    </source>
</reference>
<keyword evidence="3" id="KW-0808">Transferase</keyword>
<dbReference type="GO" id="GO:0061602">
    <property type="term" value="F:molybdenum cofactor cytidylyltransferase activity"/>
    <property type="evidence" value="ECO:0007669"/>
    <property type="project" value="UniProtKB-EC"/>
</dbReference>
<dbReference type="PANTHER" id="PTHR43777">
    <property type="entry name" value="MOLYBDENUM COFACTOR CYTIDYLYLTRANSFERASE"/>
    <property type="match status" value="1"/>
</dbReference>
<dbReference type="EMBL" id="JPXF01000013">
    <property type="protein sequence ID" value="KGJ79524.1"/>
    <property type="molecule type" value="Genomic_DNA"/>
</dbReference>
<gene>
    <name evidence="3" type="ORF">BJ997_001333</name>
    <name evidence="2" type="ORF">GY21_05005</name>
</gene>
<evidence type="ECO:0000313" key="3">
    <source>
        <dbReference type="EMBL" id="MBB5640785.1"/>
    </source>
</evidence>
<name>A0A099JMB6_9MICO</name>
<feature type="domain" description="MobA-like NTP transferase" evidence="1">
    <location>
        <begin position="10"/>
        <end position="182"/>
    </location>
</feature>
<dbReference type="SUPFAM" id="SSF53448">
    <property type="entry name" value="Nucleotide-diphospho-sugar transferases"/>
    <property type="match status" value="1"/>
</dbReference>
<dbReference type="EMBL" id="JACHBQ010000001">
    <property type="protein sequence ID" value="MBB5640785.1"/>
    <property type="molecule type" value="Genomic_DNA"/>
</dbReference>
<dbReference type="STRING" id="1001240.GY21_05005"/>
<dbReference type="Gene3D" id="3.90.550.10">
    <property type="entry name" value="Spore Coat Polysaccharide Biosynthesis Protein SpsA, Chain A"/>
    <property type="match status" value="1"/>
</dbReference>
<organism evidence="2 4">
    <name type="scientific">Cryobacterium roopkundense</name>
    <dbReference type="NCBI Taxonomy" id="1001240"/>
    <lineage>
        <taxon>Bacteria</taxon>
        <taxon>Bacillati</taxon>
        <taxon>Actinomycetota</taxon>
        <taxon>Actinomycetes</taxon>
        <taxon>Micrococcales</taxon>
        <taxon>Microbacteriaceae</taxon>
        <taxon>Cryobacterium</taxon>
    </lineage>
</organism>
<protein>
    <submittedName>
        <fullName evidence="3">Molybdenum cofactor cytidylyltransferase</fullName>
        <ecNumber evidence="3">2.7.7.76</ecNumber>
    </submittedName>
</protein>
<dbReference type="eggNOG" id="COG2068">
    <property type="taxonomic scope" value="Bacteria"/>
</dbReference>
<evidence type="ECO:0000313" key="2">
    <source>
        <dbReference type="EMBL" id="KGJ79524.1"/>
    </source>
</evidence>
<dbReference type="InterPro" id="IPR029044">
    <property type="entry name" value="Nucleotide-diphossugar_trans"/>
</dbReference>
<dbReference type="PANTHER" id="PTHR43777:SF1">
    <property type="entry name" value="MOLYBDENUM COFACTOR CYTIDYLYLTRANSFERASE"/>
    <property type="match status" value="1"/>
</dbReference>
<keyword evidence="4" id="KW-1185">Reference proteome</keyword>
<dbReference type="AlphaFoldDB" id="A0A099JMB6"/>
<dbReference type="Proteomes" id="UP000029864">
    <property type="component" value="Unassembled WGS sequence"/>
</dbReference>
<proteinExistence type="predicted"/>
<dbReference type="Pfam" id="PF12804">
    <property type="entry name" value="NTP_transf_3"/>
    <property type="match status" value="1"/>
</dbReference>
<dbReference type="Proteomes" id="UP000561726">
    <property type="component" value="Unassembled WGS sequence"/>
</dbReference>
<comment type="caution">
    <text evidence="2">The sequence shown here is derived from an EMBL/GenBank/DDBJ whole genome shotgun (WGS) entry which is preliminary data.</text>
</comment>
<evidence type="ECO:0000313" key="5">
    <source>
        <dbReference type="Proteomes" id="UP000561726"/>
    </source>
</evidence>
<dbReference type="EC" id="2.7.7.76" evidence="3"/>
<sequence>MPAASQSIAGLVLAAGAGTRYGRPKALVRDADGVDWLVHTVETLHASGCRPVIAVLGAGGPEAEARLRDSGAHAIIVHATGWARGLSASLRAGLAAAQTLPAVALVVVPVDVPDLSTATVTRMISERTDAGGRHPVDADTLRQARFGGAPGHPVVLGRAHWEDLAACLNGDTGARAYLAAHATLSVECGDLGSGLDVDRPSNPV</sequence>
<evidence type="ECO:0000259" key="1">
    <source>
        <dbReference type="Pfam" id="PF12804"/>
    </source>
</evidence>
<keyword evidence="3" id="KW-0548">Nucleotidyltransferase</keyword>
<evidence type="ECO:0000313" key="4">
    <source>
        <dbReference type="Proteomes" id="UP000029864"/>
    </source>
</evidence>
<dbReference type="InterPro" id="IPR025877">
    <property type="entry name" value="MobA-like_NTP_Trfase"/>
</dbReference>
<reference evidence="2 4" key="1">
    <citation type="submission" date="2014-08" db="EMBL/GenBank/DDBJ databases">
        <authorList>
            <person name="Sisinthy S."/>
        </authorList>
    </citation>
    <scope>NUCLEOTIDE SEQUENCE [LARGE SCALE GENOMIC DNA]</scope>
    <source>
        <strain evidence="2 4">RuG17</strain>
    </source>
</reference>
<dbReference type="RefSeq" id="WP_035835570.1">
    <property type="nucleotide sequence ID" value="NZ_JACHBQ010000001.1"/>
</dbReference>
<accession>A0A099JMB6</accession>